<dbReference type="Proteomes" id="UP000035740">
    <property type="component" value="Chromosome 4"/>
</dbReference>
<gene>
    <name evidence="3" type="ORF">BVRB_4g090930</name>
</gene>
<dbReference type="Gramene" id="KMT12633">
    <property type="protein sequence ID" value="KMT12633"/>
    <property type="gene ID" value="BVRB_4g090930"/>
</dbReference>
<dbReference type="PANTHER" id="PTHR35767:SF1">
    <property type="entry name" value="HAPLESS PROTEIN"/>
    <property type="match status" value="1"/>
</dbReference>
<evidence type="ECO:0000313" key="4">
    <source>
        <dbReference type="Proteomes" id="UP000035740"/>
    </source>
</evidence>
<keyword evidence="4" id="KW-1185">Reference proteome</keyword>
<feature type="region of interest" description="Disordered" evidence="2">
    <location>
        <begin position="1020"/>
        <end position="1070"/>
    </location>
</feature>
<feature type="region of interest" description="Disordered" evidence="2">
    <location>
        <begin position="1184"/>
        <end position="1224"/>
    </location>
</feature>
<feature type="compositionally biased region" description="Basic and acidic residues" evidence="2">
    <location>
        <begin position="1046"/>
        <end position="1069"/>
    </location>
</feature>
<protein>
    <recommendedName>
        <fullName evidence="5">Hapless 8</fullName>
    </recommendedName>
</protein>
<proteinExistence type="predicted"/>
<evidence type="ECO:0008006" key="5">
    <source>
        <dbReference type="Google" id="ProtNLM"/>
    </source>
</evidence>
<dbReference type="PANTHER" id="PTHR35767">
    <property type="entry name" value="HAPLESS PROTEIN"/>
    <property type="match status" value="1"/>
</dbReference>
<evidence type="ECO:0000313" key="3">
    <source>
        <dbReference type="EMBL" id="KMT12633.1"/>
    </source>
</evidence>
<name>A0A0J8CKR9_BETVV</name>
<feature type="compositionally biased region" description="Low complexity" evidence="2">
    <location>
        <begin position="1028"/>
        <end position="1038"/>
    </location>
</feature>
<sequence length="1555" mass="170621">MKVTGTAQNRAKQFEEAHWSRKQYLDTARGHYLSALAGLSGGKKELTKISHSSDSSLLLEDNAINQEAKAERASTPGEQEQAKTFTEIDVQMQLPNRVLKASENDLHAVKLQLHKNLTRNCKSQITEMICKLKSIRKELDSNDAADLKSTTIASLESDDAKESLPKKMVENSSLHRMVESLKAELENWKKEHAELDGIDAGAEFVARNSHFRLFTSKTENGGCLEMRNKTRQTSEEVTQDKDEANDLKIKSKGLKREHGATKFCKEGEKRPRIVLGVDEVKEGTESAVDQAKSFPEGIYPLSVSTSESSARIMISEDELESSGQQVGKSARLERSTSVARTEGNEAEKCDYASEFSIRDFVFSARNKDISLNWPFSQKNLQLCMKHGVKDVLPPFQPMKSLRDTSTKRCLAERSLHSEESNLDGKQPMLKNHLVPGTTLRMDHSWNQDLAEGYRDSDLFPTGGDRGLAFKTLAAANSQSEVGSVSTSNLPLSEVSDEREAVGSAAINKRNSSTSQVSNKKCKVTMKMHNNSKRNPPEDITSACTVPPETISSKICPVCENFSSSSNTTLNAHIDQCLTSQSPPIWMKSSKLIKPRIKPRKIRLMTDICATAPCCTLEDLDRRNGTNWATNVDFPLEDAEVPVERRIAGVSSRCLVNNVDDASVYIDSSGRKIRILSKFNDTPPPSFSKAREDLRPRKQSIKGKRSKFFSPNRKKHLAKHLKYLKVSRQRKRSFSLKVKGRSTKACETEEAMVAVGDRHIEQQQSVSSDKRLKAQEQNHPGVAGTSSRWKSLKISNLLKNSDSEAITKLSRCDVQAAKDLVIGNGQVGIAQLEPRRTPVKKHLNFPKRSLSSKQRNLRTLVIYPAGMDQSSEASLKGKTLGGRSLRGAVRGKIEASQIPLNLGTDQFKGGIAKESTPRISETTTVPAPGGEREVDIQPNALQVADISVPTSMKLLHSCQIGLSEGRRLRNKTNMLSPNRSDFRACQANSDKMGSALEDSCDCSGNEETEAWSADIIQQSGAMTDHPKSSRLSGFLGRSSTVKVRQKQALEHGQDGQKDTNRSDELSDDTHGNYSCVRSATKGLHNDRDLIASVSSSSFAVGVNEISVRTVLDSEVETIADISPQSELLHCSDKFQGAIFGAETSSQPDLSDAHEMFYGRVADAERLELKTGDYILNFGHGSFPEVDPIPIPGPPGSDLPSFSDMGSEDLHEISPSKPSRDGDDVVDKDLSESLLSATSTISSLVRTDDFTFNDQESLSASLSVPDIVNPGWLGASSGPLSGISTVSSQFSIAACERVTCVTSSEKGMNNLGGGPATLNHDNQPCCCSKQSECTQSTMNSRESQLLGWRPTTYQNLSGGKHTYSTSDGLSNDFEDRSAVFSSSIYQRVESANLSHFVETSQQSLTSLETTAEAADPFLRSGDYDSACPAPILRLMGKDLMVSNRVDGDLSRSRVAINAGMNRLVHPVTEITFRVNRNWHPPSSQTPGFMEPQSSQSPAFVETLHGQDPHILSARHFDDGSSNVIQGFEGHNRALEDVYINERMRGSFSVLGAAPLQR</sequence>
<feature type="region of interest" description="Disordered" evidence="2">
    <location>
        <begin position="762"/>
        <end position="785"/>
    </location>
</feature>
<evidence type="ECO:0000256" key="1">
    <source>
        <dbReference type="SAM" id="Coils"/>
    </source>
</evidence>
<dbReference type="OrthoDB" id="1929441at2759"/>
<organism evidence="3 4">
    <name type="scientific">Beta vulgaris subsp. vulgaris</name>
    <name type="common">Beet</name>
    <dbReference type="NCBI Taxonomy" id="3555"/>
    <lineage>
        <taxon>Eukaryota</taxon>
        <taxon>Viridiplantae</taxon>
        <taxon>Streptophyta</taxon>
        <taxon>Embryophyta</taxon>
        <taxon>Tracheophyta</taxon>
        <taxon>Spermatophyta</taxon>
        <taxon>Magnoliopsida</taxon>
        <taxon>eudicotyledons</taxon>
        <taxon>Gunneridae</taxon>
        <taxon>Pentapetalae</taxon>
        <taxon>Caryophyllales</taxon>
        <taxon>Chenopodiaceae</taxon>
        <taxon>Betoideae</taxon>
        <taxon>Beta</taxon>
    </lineage>
</organism>
<feature type="coiled-coil region" evidence="1">
    <location>
        <begin position="171"/>
        <end position="198"/>
    </location>
</feature>
<accession>A0A0J8CKR9</accession>
<dbReference type="Gene3D" id="3.30.160.60">
    <property type="entry name" value="Classic Zinc Finger"/>
    <property type="match status" value="1"/>
</dbReference>
<dbReference type="KEGG" id="bvg:104891994"/>
<evidence type="ECO:0000256" key="2">
    <source>
        <dbReference type="SAM" id="MobiDB-lite"/>
    </source>
</evidence>
<dbReference type="EMBL" id="KQ090084">
    <property type="protein sequence ID" value="KMT12633.1"/>
    <property type="molecule type" value="Genomic_DNA"/>
</dbReference>
<dbReference type="eggNOG" id="ENOG502QS2C">
    <property type="taxonomic scope" value="Eukaryota"/>
</dbReference>
<reference evidence="3 4" key="1">
    <citation type="journal article" date="2014" name="Nature">
        <title>The genome of the recently domesticated crop plant sugar beet (Beta vulgaris).</title>
        <authorList>
            <person name="Dohm J.C."/>
            <person name="Minoche A.E."/>
            <person name="Holtgrawe D."/>
            <person name="Capella-Gutierrez S."/>
            <person name="Zakrzewski F."/>
            <person name="Tafer H."/>
            <person name="Rupp O."/>
            <person name="Sorensen T.R."/>
            <person name="Stracke R."/>
            <person name="Reinhardt R."/>
            <person name="Goesmann A."/>
            <person name="Kraft T."/>
            <person name="Schulz B."/>
            <person name="Stadler P.F."/>
            <person name="Schmidt T."/>
            <person name="Gabaldon T."/>
            <person name="Lehrach H."/>
            <person name="Weisshaar B."/>
            <person name="Himmelbauer H."/>
        </authorList>
    </citation>
    <scope>NUCLEOTIDE SEQUENCE [LARGE SCALE GENOMIC DNA]</scope>
    <source>
        <tissue evidence="3">Taproot</tissue>
    </source>
</reference>
<keyword evidence="1" id="KW-0175">Coiled coil</keyword>
<feature type="compositionally biased region" description="Pro residues" evidence="2">
    <location>
        <begin position="1185"/>
        <end position="1195"/>
    </location>
</feature>
<feature type="compositionally biased region" description="Basic and acidic residues" evidence="2">
    <location>
        <begin position="1206"/>
        <end position="1224"/>
    </location>
</feature>
<dbReference type="OMA" id="TPISHWQ"/>